<dbReference type="EMBL" id="FOCM01000003">
    <property type="protein sequence ID" value="SEN27642.1"/>
    <property type="molecule type" value="Genomic_DNA"/>
</dbReference>
<evidence type="ECO:0000313" key="8">
    <source>
        <dbReference type="EMBL" id="SEN27642.1"/>
    </source>
</evidence>
<keyword evidence="9" id="KW-1185">Reference proteome</keyword>
<dbReference type="RefSeq" id="WP_091845034.1">
    <property type="nucleotide sequence ID" value="NZ_FOCM01000003.1"/>
</dbReference>
<accession>A0A1H8F7I6</accession>
<evidence type="ECO:0000256" key="3">
    <source>
        <dbReference type="ARBA" id="ARBA00022989"/>
    </source>
</evidence>
<keyword evidence="3 6" id="KW-1133">Transmembrane helix</keyword>
<organism evidence="8 9">
    <name type="scientific">Palleronia pelagia</name>
    <dbReference type="NCBI Taxonomy" id="387096"/>
    <lineage>
        <taxon>Bacteria</taxon>
        <taxon>Pseudomonadati</taxon>
        <taxon>Pseudomonadota</taxon>
        <taxon>Alphaproteobacteria</taxon>
        <taxon>Rhodobacterales</taxon>
        <taxon>Roseobacteraceae</taxon>
        <taxon>Palleronia</taxon>
    </lineage>
</organism>
<feature type="domain" description="HemY N-terminal" evidence="7">
    <location>
        <begin position="30"/>
        <end position="143"/>
    </location>
</feature>
<proteinExistence type="predicted"/>
<evidence type="ECO:0000256" key="1">
    <source>
        <dbReference type="ARBA" id="ARBA00004370"/>
    </source>
</evidence>
<keyword evidence="2 6" id="KW-0812">Transmembrane</keyword>
<dbReference type="OrthoDB" id="9798343at2"/>
<sequence length="551" mass="59341">MLWSLLKVVLFFCAVAALTWGAGQLLNADGAIRVAVANTEFTLGPLQAAIALILLIVAVWIVLKIISLLVAILRFLNGDETALSRHFSRNREQKGLAALGDALLALASGEGKEAQAKAARAQKYLDRPELTNLLVAQGAEMTGDRATAERVYKELLAEDRTRFVGVRGLLKQKLQDGDTDTALALAEKAFALKPKHAETQDTLLRLQAGKHDWAGARKTLGAKLKYGTLPRDVHKRRDAVLALSEAKDLLAEDSTISVRENAIEANRLSPDLIPAAVMAARGYIRNNQTRYATRVLKKAWEAQPHPDLAAAFADISPDETTGERVRRFGTLTRLKPDHPETKMLLAELHIANEDFPAARRALGDLATSHPTTRSITIMAAIERGEGADDAIVRGWLARAVTAPRGPQWVCDNCQTVHGEWEPVCGNCGAFDTLSWTEPKAGSISVPKQAEMLPLVVAGGSPSSDIVIPDAQEESATTTTPSEPPIPSEPAPAAEPKAEEKPAAEPAPEPAPKPDPKVQPVGADETPEATAVPEAEVIVPQDQRDEENARRP</sequence>
<evidence type="ECO:0000256" key="2">
    <source>
        <dbReference type="ARBA" id="ARBA00022692"/>
    </source>
</evidence>
<dbReference type="Proteomes" id="UP000199372">
    <property type="component" value="Unassembled WGS sequence"/>
</dbReference>
<gene>
    <name evidence="8" type="ORF">SAMN04488011_103238</name>
</gene>
<dbReference type="InterPro" id="IPR010817">
    <property type="entry name" value="HemY_N"/>
</dbReference>
<name>A0A1H8F7I6_9RHOB</name>
<evidence type="ECO:0000256" key="4">
    <source>
        <dbReference type="ARBA" id="ARBA00023136"/>
    </source>
</evidence>
<comment type="subcellular location">
    <subcellularLocation>
        <location evidence="1">Membrane</location>
    </subcellularLocation>
</comment>
<evidence type="ECO:0000259" key="7">
    <source>
        <dbReference type="Pfam" id="PF07219"/>
    </source>
</evidence>
<dbReference type="AlphaFoldDB" id="A0A1H8F7I6"/>
<evidence type="ECO:0000313" key="9">
    <source>
        <dbReference type="Proteomes" id="UP000199372"/>
    </source>
</evidence>
<reference evidence="9" key="1">
    <citation type="submission" date="2016-10" db="EMBL/GenBank/DDBJ databases">
        <authorList>
            <person name="Varghese N."/>
            <person name="Submissions S."/>
        </authorList>
    </citation>
    <scope>NUCLEOTIDE SEQUENCE [LARGE SCALE GENOMIC DNA]</scope>
    <source>
        <strain evidence="9">DSM 26893</strain>
    </source>
</reference>
<evidence type="ECO:0000256" key="6">
    <source>
        <dbReference type="SAM" id="Phobius"/>
    </source>
</evidence>
<feature type="compositionally biased region" description="Basic and acidic residues" evidence="5">
    <location>
        <begin position="541"/>
        <end position="551"/>
    </location>
</feature>
<dbReference type="PIRSF" id="PIRSF031802">
    <property type="entry name" value="UCP031802"/>
    <property type="match status" value="1"/>
</dbReference>
<feature type="compositionally biased region" description="Low complexity" evidence="5">
    <location>
        <begin position="527"/>
        <end position="539"/>
    </location>
</feature>
<dbReference type="InterPro" id="IPR016982">
    <property type="entry name" value="Mms48"/>
</dbReference>
<keyword evidence="4 6" id="KW-0472">Membrane</keyword>
<dbReference type="Gene3D" id="1.25.40.10">
    <property type="entry name" value="Tetratricopeptide repeat domain"/>
    <property type="match status" value="1"/>
</dbReference>
<dbReference type="SUPFAM" id="SSF48452">
    <property type="entry name" value="TPR-like"/>
    <property type="match status" value="1"/>
</dbReference>
<evidence type="ECO:0000256" key="5">
    <source>
        <dbReference type="SAM" id="MobiDB-lite"/>
    </source>
</evidence>
<dbReference type="InterPro" id="IPR011990">
    <property type="entry name" value="TPR-like_helical_dom_sf"/>
</dbReference>
<protein>
    <submittedName>
        <fullName evidence="8">HemY protein</fullName>
    </submittedName>
</protein>
<feature type="region of interest" description="Disordered" evidence="5">
    <location>
        <begin position="471"/>
        <end position="551"/>
    </location>
</feature>
<feature type="transmembrane region" description="Helical" evidence="6">
    <location>
        <begin position="47"/>
        <end position="76"/>
    </location>
</feature>
<dbReference type="Pfam" id="PF07219">
    <property type="entry name" value="HemY_N"/>
    <property type="match status" value="1"/>
</dbReference>
<dbReference type="GO" id="GO:0016020">
    <property type="term" value="C:membrane"/>
    <property type="evidence" value="ECO:0007669"/>
    <property type="project" value="UniProtKB-SubCell"/>
</dbReference>